<organism evidence="2 3">
    <name type="scientific">Meloidogyne graminicola</name>
    <dbReference type="NCBI Taxonomy" id="189291"/>
    <lineage>
        <taxon>Eukaryota</taxon>
        <taxon>Metazoa</taxon>
        <taxon>Ecdysozoa</taxon>
        <taxon>Nematoda</taxon>
        <taxon>Chromadorea</taxon>
        <taxon>Rhabditida</taxon>
        <taxon>Tylenchina</taxon>
        <taxon>Tylenchomorpha</taxon>
        <taxon>Tylenchoidea</taxon>
        <taxon>Meloidogynidae</taxon>
        <taxon>Meloidogyninae</taxon>
        <taxon>Meloidogyne</taxon>
    </lineage>
</organism>
<evidence type="ECO:0000313" key="3">
    <source>
        <dbReference type="Proteomes" id="UP000605970"/>
    </source>
</evidence>
<sequence length="425" mass="48402">MKDSLIKSEYFYKENTGLFNRTHQLIEKLFISSQVGNNDLEASTSNFASLQPQDHTVALNSPSAPLSPPDSLHEIESSFDNEWVVLSPKNKLFKNLRISIPQKQSPRSILNLDKSSKSPQTIQKENSPISPLGHSLFETLNNFSVSKTFEQLPIERKKKYLRVKSFPPTKIINKILSSTKSPEPQRRIFDISDPSTYISSYNPPNNTKITKLKSNIENGRNSFKKYFSPTKKGKGKEIQKQEINIFNINSYKTPRTFSQSEIDEIKALVSPRLKQNYLNKSEIPSSSNTNIILENSNILNQNSFELPKGLIETNNSTPKLASPVTSDDSKEFNRSDSSDKFEIDFRKEKNKQNMEINEQELNENNKTEIISSDFKTLNSEITEIEPVIEPLENIFKKTLTEAKSINGQLCHLNSNGNVFCDIELK</sequence>
<feature type="region of interest" description="Disordered" evidence="1">
    <location>
        <begin position="317"/>
        <end position="336"/>
    </location>
</feature>
<feature type="region of interest" description="Disordered" evidence="1">
    <location>
        <begin position="107"/>
        <end position="130"/>
    </location>
</feature>
<feature type="compositionally biased region" description="Polar residues" evidence="1">
    <location>
        <begin position="317"/>
        <end position="326"/>
    </location>
</feature>
<keyword evidence="3" id="KW-1185">Reference proteome</keyword>
<feature type="compositionally biased region" description="Polar residues" evidence="1">
    <location>
        <begin position="117"/>
        <end position="129"/>
    </location>
</feature>
<proteinExistence type="predicted"/>
<dbReference type="EMBL" id="JABEBT010000042">
    <property type="protein sequence ID" value="KAF7635462.1"/>
    <property type="molecule type" value="Genomic_DNA"/>
</dbReference>
<dbReference type="AlphaFoldDB" id="A0A8S9ZQL2"/>
<dbReference type="Proteomes" id="UP000605970">
    <property type="component" value="Unassembled WGS sequence"/>
</dbReference>
<protein>
    <submittedName>
        <fullName evidence="2">Uncharacterized protein</fullName>
    </submittedName>
</protein>
<comment type="caution">
    <text evidence="2">The sequence shown here is derived from an EMBL/GenBank/DDBJ whole genome shotgun (WGS) entry which is preliminary data.</text>
</comment>
<reference evidence="2" key="1">
    <citation type="journal article" date="2020" name="Ecol. Evol.">
        <title>Genome structure and content of the rice root-knot nematode (Meloidogyne graminicola).</title>
        <authorList>
            <person name="Phan N.T."/>
            <person name="Danchin E.G.J."/>
            <person name="Klopp C."/>
            <person name="Perfus-Barbeoch L."/>
            <person name="Kozlowski D.K."/>
            <person name="Koutsovoulos G.D."/>
            <person name="Lopez-Roques C."/>
            <person name="Bouchez O."/>
            <person name="Zahm M."/>
            <person name="Besnard G."/>
            <person name="Bellafiore S."/>
        </authorList>
    </citation>
    <scope>NUCLEOTIDE SEQUENCE</scope>
    <source>
        <strain evidence="2">VN-18</strain>
    </source>
</reference>
<feature type="compositionally biased region" description="Basic and acidic residues" evidence="1">
    <location>
        <begin position="327"/>
        <end position="336"/>
    </location>
</feature>
<evidence type="ECO:0000256" key="1">
    <source>
        <dbReference type="SAM" id="MobiDB-lite"/>
    </source>
</evidence>
<evidence type="ECO:0000313" key="2">
    <source>
        <dbReference type="EMBL" id="KAF7635462.1"/>
    </source>
</evidence>
<gene>
    <name evidence="2" type="ORF">Mgra_00005138</name>
</gene>
<name>A0A8S9ZQL2_9BILA</name>
<accession>A0A8S9ZQL2</accession>